<dbReference type="EC" id="6.3.4.20" evidence="9 11"/>
<dbReference type="PANTHER" id="PTHR42914:SF1">
    <property type="entry name" value="7-CYANO-7-DEAZAGUANINE SYNTHASE"/>
    <property type="match status" value="1"/>
</dbReference>
<comment type="function">
    <text evidence="11">Catalyzes the ATP-dependent conversion of 7-carboxy-7-deazaguanine (CDG) to 7-cyano-7-deazaguanine (preQ(0)).</text>
</comment>
<feature type="binding site" evidence="11">
    <location>
        <position position="201"/>
    </location>
    <ligand>
        <name>Zn(2+)</name>
        <dbReference type="ChEBI" id="CHEBI:29105"/>
    </ligand>
</feature>
<keyword evidence="3 11" id="KW-0479">Metal-binding</keyword>
<comment type="caution">
    <text evidence="12">The sequence shown here is derived from an EMBL/GenBank/DDBJ whole genome shotgun (WGS) entry which is preliminary data.</text>
</comment>
<feature type="binding site" evidence="11">
    <location>
        <position position="204"/>
    </location>
    <ligand>
        <name>Zn(2+)</name>
        <dbReference type="ChEBI" id="CHEBI:29105"/>
    </ligand>
</feature>
<dbReference type="SUPFAM" id="SSF52402">
    <property type="entry name" value="Adenine nucleotide alpha hydrolases-like"/>
    <property type="match status" value="1"/>
</dbReference>
<evidence type="ECO:0000256" key="10">
    <source>
        <dbReference type="ARBA" id="ARBA00047890"/>
    </source>
</evidence>
<dbReference type="AlphaFoldDB" id="W2CFY1"/>
<protein>
    <recommendedName>
        <fullName evidence="9 11">7-cyano-7-deazaguanine synthase</fullName>
        <ecNumber evidence="9 11">6.3.4.20</ecNumber>
    </recommendedName>
    <alternativeName>
        <fullName evidence="11">7-cyano-7-carbaguanine synthase</fullName>
    </alternativeName>
    <alternativeName>
        <fullName evidence="11">PreQ(0) synthase</fullName>
    </alternativeName>
    <alternativeName>
        <fullName evidence="11">Queuosine biosynthesis protein QueC</fullName>
    </alternativeName>
</protein>
<comment type="catalytic activity">
    <reaction evidence="10 11">
        <text>7-carboxy-7-carbaguanine + NH4(+) + 2 ATP = 7-cyano-7-carbaguanine + 2 AMP + 2 diphosphate + 2 H(+)</text>
        <dbReference type="Rhea" id="RHEA:27982"/>
        <dbReference type="ChEBI" id="CHEBI:15378"/>
        <dbReference type="ChEBI" id="CHEBI:28938"/>
        <dbReference type="ChEBI" id="CHEBI:30616"/>
        <dbReference type="ChEBI" id="CHEBI:33019"/>
        <dbReference type="ChEBI" id="CHEBI:45075"/>
        <dbReference type="ChEBI" id="CHEBI:61036"/>
        <dbReference type="ChEBI" id="CHEBI:456215"/>
        <dbReference type="EC" id="6.3.4.20"/>
    </reaction>
</comment>
<evidence type="ECO:0000313" key="12">
    <source>
        <dbReference type="EMBL" id="ETK06119.1"/>
    </source>
</evidence>
<comment type="pathway">
    <text evidence="1 11">Purine metabolism; 7-cyano-7-deazaguanine biosynthesis.</text>
</comment>
<name>W2CFY1_9BACT</name>
<proteinExistence type="inferred from homology"/>
<evidence type="ECO:0000256" key="2">
    <source>
        <dbReference type="ARBA" id="ARBA00022598"/>
    </source>
</evidence>
<dbReference type="Pfam" id="PF06508">
    <property type="entry name" value="QueC"/>
    <property type="match status" value="1"/>
</dbReference>
<dbReference type="Proteomes" id="UP000034982">
    <property type="component" value="Unassembled WGS sequence"/>
</dbReference>
<keyword evidence="4 11" id="KW-0547">Nucleotide-binding</keyword>
<dbReference type="UniPathway" id="UPA00391"/>
<comment type="similarity">
    <text evidence="8 11">Belongs to the QueC family.</text>
</comment>
<evidence type="ECO:0000313" key="13">
    <source>
        <dbReference type="Proteomes" id="UP000034982"/>
    </source>
</evidence>
<feature type="binding site" evidence="11">
    <location>
        <position position="207"/>
    </location>
    <ligand>
        <name>Zn(2+)</name>
        <dbReference type="ChEBI" id="CHEBI:29105"/>
    </ligand>
</feature>
<keyword evidence="2 11" id="KW-0436">Ligase</keyword>
<evidence type="ECO:0000256" key="6">
    <source>
        <dbReference type="ARBA" id="ARBA00022833"/>
    </source>
</evidence>
<dbReference type="CDD" id="cd01995">
    <property type="entry name" value="QueC-like"/>
    <property type="match status" value="1"/>
</dbReference>
<evidence type="ECO:0000256" key="7">
    <source>
        <dbReference type="ARBA" id="ARBA00022840"/>
    </source>
</evidence>
<gene>
    <name evidence="11" type="primary">queC</name>
    <name evidence="12" type="ORF">T230_14155</name>
</gene>
<organism evidence="12 13">
    <name type="scientific">Tannerella sp. oral taxon BU063 isolate Cell 1/3</name>
    <dbReference type="NCBI Taxonomy" id="1411022"/>
    <lineage>
        <taxon>Bacteria</taxon>
        <taxon>Pseudomonadati</taxon>
        <taxon>Bacteroidota</taxon>
        <taxon>Bacteroidia</taxon>
        <taxon>Bacteroidales</taxon>
        <taxon>Tannerellaceae</taxon>
        <taxon>Tannerella</taxon>
    </lineage>
</organism>
<dbReference type="PANTHER" id="PTHR42914">
    <property type="entry name" value="7-CYANO-7-DEAZAGUANINE SYNTHASE"/>
    <property type="match status" value="1"/>
</dbReference>
<evidence type="ECO:0000256" key="5">
    <source>
        <dbReference type="ARBA" id="ARBA00022785"/>
    </source>
</evidence>
<dbReference type="InterPro" id="IPR014729">
    <property type="entry name" value="Rossmann-like_a/b/a_fold"/>
</dbReference>
<dbReference type="NCBIfam" id="TIGR00364">
    <property type="entry name" value="7-cyano-7-deazaguanine synthase QueC"/>
    <property type="match status" value="1"/>
</dbReference>
<evidence type="ECO:0000256" key="3">
    <source>
        <dbReference type="ARBA" id="ARBA00022723"/>
    </source>
</evidence>
<keyword evidence="7 11" id="KW-0067">ATP-binding</keyword>
<evidence type="ECO:0000256" key="9">
    <source>
        <dbReference type="ARBA" id="ARBA00039149"/>
    </source>
</evidence>
<keyword evidence="5 11" id="KW-0671">Queuosine biosynthesis</keyword>
<feature type="binding site" evidence="11">
    <location>
        <begin position="14"/>
        <end position="24"/>
    </location>
    <ligand>
        <name>ATP</name>
        <dbReference type="ChEBI" id="CHEBI:30616"/>
    </ligand>
</feature>
<dbReference type="GO" id="GO:0008270">
    <property type="term" value="F:zinc ion binding"/>
    <property type="evidence" value="ECO:0007669"/>
    <property type="project" value="UniProtKB-UniRule"/>
</dbReference>
<accession>W2CFY1</accession>
<evidence type="ECO:0000256" key="11">
    <source>
        <dbReference type="HAMAP-Rule" id="MF_01633"/>
    </source>
</evidence>
<dbReference type="GO" id="GO:0008616">
    <property type="term" value="P:tRNA queuosine(34) biosynthetic process"/>
    <property type="evidence" value="ECO:0007669"/>
    <property type="project" value="UniProtKB-UniRule"/>
</dbReference>
<keyword evidence="6 11" id="KW-0862">Zinc</keyword>
<dbReference type="EMBL" id="AYYE01001219">
    <property type="protein sequence ID" value="ETK06119.1"/>
    <property type="molecule type" value="Genomic_DNA"/>
</dbReference>
<dbReference type="PIRSF" id="PIRSF006293">
    <property type="entry name" value="ExsB"/>
    <property type="match status" value="1"/>
</dbReference>
<dbReference type="InterPro" id="IPR018317">
    <property type="entry name" value="QueC"/>
</dbReference>
<dbReference type="GO" id="GO:0016879">
    <property type="term" value="F:ligase activity, forming carbon-nitrogen bonds"/>
    <property type="evidence" value="ECO:0007669"/>
    <property type="project" value="UniProtKB-UniRule"/>
</dbReference>
<dbReference type="HAMAP" id="MF_01633">
    <property type="entry name" value="QueC"/>
    <property type="match status" value="1"/>
</dbReference>
<dbReference type="PATRIC" id="fig|1411022.3.peg.1872"/>
<evidence type="ECO:0000256" key="1">
    <source>
        <dbReference type="ARBA" id="ARBA00005061"/>
    </source>
</evidence>
<evidence type="ECO:0000256" key="8">
    <source>
        <dbReference type="ARBA" id="ARBA00037993"/>
    </source>
</evidence>
<sequence>MRTGTRHDAALVVFSGGQDSTTCLFWAKEHFAEVRALTFLYGQKHREEVNVAQRIARTADVAWDVLDASFIASIGTSALTDTRILMDSEKPAEGPPNTFVPGRNLFFLSMAAVYAAERGIRHLVTGVSETDFSGYPDCRDTFVRSLNVTLNLAMDAQFVIHTPLMWLDKADVWALSDRLGVFDLVRRETLTCYNGVLGDGCGHCPACRLRHEGLERYLARR</sequence>
<reference evidence="12 13" key="1">
    <citation type="submission" date="2013-11" db="EMBL/GenBank/DDBJ databases">
        <title>Single cell genomics of uncultured Tannerella BU063 (oral taxon 286).</title>
        <authorList>
            <person name="Beall C.J."/>
            <person name="Campbell A.G."/>
            <person name="Griffen A.L."/>
            <person name="Podar M."/>
            <person name="Leys E.J."/>
        </authorList>
    </citation>
    <scope>NUCLEOTIDE SEQUENCE [LARGE SCALE GENOMIC DNA]</scope>
    <source>
        <strain evidence="12">Cell 1/3</strain>
    </source>
</reference>
<feature type="binding site" evidence="11">
    <location>
        <position position="192"/>
    </location>
    <ligand>
        <name>Zn(2+)</name>
        <dbReference type="ChEBI" id="CHEBI:29105"/>
    </ligand>
</feature>
<comment type="cofactor">
    <cofactor evidence="11">
        <name>Zn(2+)</name>
        <dbReference type="ChEBI" id="CHEBI:29105"/>
    </cofactor>
    <text evidence="11">Binds 1 zinc ion per subunit.</text>
</comment>
<dbReference type="Gene3D" id="3.40.50.620">
    <property type="entry name" value="HUPs"/>
    <property type="match status" value="1"/>
</dbReference>
<dbReference type="GO" id="GO:0005524">
    <property type="term" value="F:ATP binding"/>
    <property type="evidence" value="ECO:0007669"/>
    <property type="project" value="UniProtKB-UniRule"/>
</dbReference>
<evidence type="ECO:0000256" key="4">
    <source>
        <dbReference type="ARBA" id="ARBA00022741"/>
    </source>
</evidence>